<dbReference type="InterPro" id="IPR030885">
    <property type="entry name" value="Lepto_longest"/>
</dbReference>
<evidence type="ECO:0000313" key="2">
    <source>
        <dbReference type="Proteomes" id="UP000245133"/>
    </source>
</evidence>
<gene>
    <name evidence="1" type="ORF">LPTSP4_36981</name>
</gene>
<comment type="caution">
    <text evidence="1">The sequence shown here is derived from an EMBL/GenBank/DDBJ whole genome shotgun (WGS) entry which is preliminary data.</text>
</comment>
<proteinExistence type="predicted"/>
<keyword evidence="2" id="KW-1185">Reference proteome</keyword>
<accession>A0A2P2E5K5</accession>
<dbReference type="AlphaFoldDB" id="A0A2P2E5K5"/>
<dbReference type="OrthoDB" id="312129at2"/>
<sequence>HNDIDCDPNVHGPYCEYAFRGNWNQEGDDFKHFGLWRLGTLDTFFMDTVSYALVYTVRDDNEIAHRNYWDSVRTSMNRQISDYEMKIIPAIANWETQASNYSKAYAEWKVQANIAKAQAKVDYDAAMAELKANESRWMAKAREEYASGLASWEEMSQNVLQSETREQFELANKSISTQANTLFASNWQTGASQTVSSYSQTIASLTEREFTVTQTAQNPPN</sequence>
<dbReference type="RefSeq" id="WP_135355112.1">
    <property type="nucleotide sequence ID" value="NZ_BFBB01000024.1"/>
</dbReference>
<evidence type="ECO:0000313" key="1">
    <source>
        <dbReference type="EMBL" id="GBF52160.1"/>
    </source>
</evidence>
<feature type="non-terminal residue" evidence="1">
    <location>
        <position position="1"/>
    </location>
</feature>
<dbReference type="Proteomes" id="UP000245133">
    <property type="component" value="Unassembled WGS sequence"/>
</dbReference>
<reference evidence="1 2" key="1">
    <citation type="submission" date="2018-02" db="EMBL/GenBank/DDBJ databases">
        <title>Novel Leptospira species isolated from soil and water in Japan.</title>
        <authorList>
            <person name="Nakao R."/>
            <person name="Masuzawa T."/>
        </authorList>
    </citation>
    <scope>NUCLEOTIDE SEQUENCE [LARGE SCALE GENOMIC DNA]</scope>
    <source>
        <strain evidence="1 2">YH101</strain>
    </source>
</reference>
<organism evidence="1 2">
    <name type="scientific">Leptospira ryugenii</name>
    <dbReference type="NCBI Taxonomy" id="1917863"/>
    <lineage>
        <taxon>Bacteria</taxon>
        <taxon>Pseudomonadati</taxon>
        <taxon>Spirochaetota</taxon>
        <taxon>Spirochaetia</taxon>
        <taxon>Leptospirales</taxon>
        <taxon>Leptospiraceae</taxon>
        <taxon>Leptospira</taxon>
    </lineage>
</organism>
<protein>
    <submittedName>
        <fullName evidence="1">Uncharacterized protein</fullName>
    </submittedName>
</protein>
<dbReference type="EMBL" id="BFBB01000024">
    <property type="protein sequence ID" value="GBF52160.1"/>
    <property type="molecule type" value="Genomic_DNA"/>
</dbReference>
<feature type="non-terminal residue" evidence="1">
    <location>
        <position position="221"/>
    </location>
</feature>
<name>A0A2P2E5K5_9LEPT</name>
<dbReference type="NCBIfam" id="TIGR04388">
    <property type="entry name" value="Lepto_longest"/>
    <property type="match status" value="1"/>
</dbReference>